<sequence>MAGYFYSYALGPSAVRGVGIVPPLQWSGPGHLALVSSFSTRRKLAPRSNHRCCCCCCCCCWSCYSFFFIGVHFFLNYSNSDTSEESAHRTVSVGERA</sequence>
<dbReference type="EMBL" id="CAJNNV010033455">
    <property type="protein sequence ID" value="CAE8643893.1"/>
    <property type="molecule type" value="Genomic_DNA"/>
</dbReference>
<proteinExistence type="predicted"/>
<gene>
    <name evidence="2" type="ORF">PGLA1383_LOCUS58182</name>
</gene>
<comment type="caution">
    <text evidence="2">The sequence shown here is derived from an EMBL/GenBank/DDBJ whole genome shotgun (WGS) entry which is preliminary data.</text>
</comment>
<feature type="transmembrane region" description="Helical" evidence="1">
    <location>
        <begin position="52"/>
        <end position="75"/>
    </location>
</feature>
<dbReference type="AlphaFoldDB" id="A0A813HZC8"/>
<protein>
    <submittedName>
        <fullName evidence="2">Uncharacterized protein</fullName>
    </submittedName>
</protein>
<evidence type="ECO:0000313" key="3">
    <source>
        <dbReference type="Proteomes" id="UP000654075"/>
    </source>
</evidence>
<keyword evidence="1" id="KW-0812">Transmembrane</keyword>
<reference evidence="2" key="1">
    <citation type="submission" date="2021-02" db="EMBL/GenBank/DDBJ databases">
        <authorList>
            <person name="Dougan E. K."/>
            <person name="Rhodes N."/>
            <person name="Thang M."/>
            <person name="Chan C."/>
        </authorList>
    </citation>
    <scope>NUCLEOTIDE SEQUENCE</scope>
</reference>
<accession>A0A813HZC8</accession>
<keyword evidence="1" id="KW-0472">Membrane</keyword>
<evidence type="ECO:0000256" key="1">
    <source>
        <dbReference type="SAM" id="Phobius"/>
    </source>
</evidence>
<keyword evidence="3" id="KW-1185">Reference proteome</keyword>
<name>A0A813HZC8_POLGL</name>
<keyword evidence="1" id="KW-1133">Transmembrane helix</keyword>
<dbReference type="Proteomes" id="UP000654075">
    <property type="component" value="Unassembled WGS sequence"/>
</dbReference>
<evidence type="ECO:0000313" key="2">
    <source>
        <dbReference type="EMBL" id="CAE8643893.1"/>
    </source>
</evidence>
<organism evidence="2 3">
    <name type="scientific">Polarella glacialis</name>
    <name type="common">Dinoflagellate</name>
    <dbReference type="NCBI Taxonomy" id="89957"/>
    <lineage>
        <taxon>Eukaryota</taxon>
        <taxon>Sar</taxon>
        <taxon>Alveolata</taxon>
        <taxon>Dinophyceae</taxon>
        <taxon>Suessiales</taxon>
        <taxon>Suessiaceae</taxon>
        <taxon>Polarella</taxon>
    </lineage>
</organism>